<name>A0A6V1S0H3_HETAK</name>
<feature type="domain" description="ABCA1-4-like C-terminal R2 regulatory" evidence="5">
    <location>
        <begin position="216"/>
        <end position="277"/>
    </location>
</feature>
<evidence type="ECO:0000313" key="7">
    <source>
        <dbReference type="EMBL" id="CAE0636065.1"/>
    </source>
</evidence>
<dbReference type="GO" id="GO:0005524">
    <property type="term" value="F:ATP binding"/>
    <property type="evidence" value="ECO:0007669"/>
    <property type="project" value="InterPro"/>
</dbReference>
<organism evidence="7">
    <name type="scientific">Heterosigma akashiwo</name>
    <name type="common">Chromophytic alga</name>
    <name type="synonym">Heterosigma carterae</name>
    <dbReference type="NCBI Taxonomy" id="2829"/>
    <lineage>
        <taxon>Eukaryota</taxon>
        <taxon>Sar</taxon>
        <taxon>Stramenopiles</taxon>
        <taxon>Ochrophyta</taxon>
        <taxon>Raphidophyceae</taxon>
        <taxon>Chattonellales</taxon>
        <taxon>Chattonellaceae</taxon>
        <taxon>Heterosigma</taxon>
    </lineage>
</organism>
<dbReference type="GO" id="GO:0005319">
    <property type="term" value="F:lipid transporter activity"/>
    <property type="evidence" value="ECO:0007669"/>
    <property type="project" value="TreeGrafter"/>
</dbReference>
<dbReference type="InterPro" id="IPR026082">
    <property type="entry name" value="ABCA"/>
</dbReference>
<dbReference type="GO" id="GO:0016887">
    <property type="term" value="F:ATP hydrolysis activity"/>
    <property type="evidence" value="ECO:0007669"/>
    <property type="project" value="InterPro"/>
</dbReference>
<evidence type="ECO:0000256" key="3">
    <source>
        <dbReference type="SAM" id="MobiDB-lite"/>
    </source>
</evidence>
<dbReference type="InterPro" id="IPR003959">
    <property type="entry name" value="ATPase_AAA_core"/>
</dbReference>
<evidence type="ECO:0000259" key="4">
    <source>
        <dbReference type="Pfam" id="PF13304"/>
    </source>
</evidence>
<keyword evidence="2" id="KW-0677">Repeat</keyword>
<dbReference type="PANTHER" id="PTHR19229:SF36">
    <property type="entry name" value="ATP-BINDING CASSETTE SUB-FAMILY A MEMBER 2"/>
    <property type="match status" value="1"/>
</dbReference>
<accession>A0A6V1S0H3</accession>
<dbReference type="InterPro" id="IPR056264">
    <property type="entry name" value="R2_ABCA1-4-like"/>
</dbReference>
<dbReference type="InterPro" id="IPR027417">
    <property type="entry name" value="P-loop_NTPase"/>
</dbReference>
<dbReference type="Pfam" id="PF23321">
    <property type="entry name" value="R1_ABCA1"/>
    <property type="match status" value="1"/>
</dbReference>
<feature type="domain" description="ATPase AAA-type core" evidence="4">
    <location>
        <begin position="33"/>
        <end position="97"/>
    </location>
</feature>
<feature type="region of interest" description="Disordered" evidence="3">
    <location>
        <begin position="295"/>
        <end position="320"/>
    </location>
</feature>
<keyword evidence="1" id="KW-0813">Transport</keyword>
<evidence type="ECO:0000256" key="2">
    <source>
        <dbReference type="ARBA" id="ARBA00022737"/>
    </source>
</evidence>
<dbReference type="GO" id="GO:0140359">
    <property type="term" value="F:ABC-type transporter activity"/>
    <property type="evidence" value="ECO:0007669"/>
    <property type="project" value="InterPro"/>
</dbReference>
<proteinExistence type="predicted"/>
<dbReference type="EMBL" id="HBIU01032100">
    <property type="protein sequence ID" value="CAE0636065.1"/>
    <property type="molecule type" value="Transcribed_RNA"/>
</dbReference>
<protein>
    <submittedName>
        <fullName evidence="7">Uncharacterized protein</fullName>
    </submittedName>
</protein>
<evidence type="ECO:0000313" key="6">
    <source>
        <dbReference type="EMBL" id="CAE0636064.1"/>
    </source>
</evidence>
<gene>
    <name evidence="6" type="ORF">HAKA00212_LOCUS14824</name>
    <name evidence="7" type="ORF">HAKA00212_LOCUS14825</name>
</gene>
<dbReference type="AlphaFoldDB" id="A0A6V1S0H3"/>
<evidence type="ECO:0000259" key="5">
    <source>
        <dbReference type="Pfam" id="PF23321"/>
    </source>
</evidence>
<reference evidence="7" key="1">
    <citation type="submission" date="2021-01" db="EMBL/GenBank/DDBJ databases">
        <authorList>
            <person name="Corre E."/>
            <person name="Pelletier E."/>
            <person name="Niang G."/>
            <person name="Scheremetjew M."/>
            <person name="Finn R."/>
            <person name="Kale V."/>
            <person name="Holt S."/>
            <person name="Cochrane G."/>
            <person name="Meng A."/>
            <person name="Brown T."/>
            <person name="Cohen L."/>
        </authorList>
    </citation>
    <scope>NUCLEOTIDE SEQUENCE</scope>
    <source>
        <strain evidence="7">CCMP3107</strain>
    </source>
</reference>
<sequence>MIKGIPPSRLEGLVAKGIHQLQLTEYADRLSGGYSGGNKRKLSVAVAMIGGPELIFLDEPSTGMDPVARRFMWEVITRISTERQQAAIILTTHSMEECEALCTRIGIMVGGQLRCLGSAQHLKSRFGLGYQLELGARTATAEELATATEKLQAEGGQLSEGQLGAALQRLGYGEDYDWRTEFLPSGSAATLGHELAVKGAVSAEELAAWALLDGRVRALHAWVGRAFEGAVLRERQAGRARFEVPHRAGGRGGMAGMFAALEGQREALGIEEYALSQTSLEQIFNFFASQQEEEKGKAEGMIDSKNDKKKVVPAAAENMV</sequence>
<dbReference type="EMBL" id="HBIU01032099">
    <property type="protein sequence ID" value="CAE0636064.1"/>
    <property type="molecule type" value="Transcribed_RNA"/>
</dbReference>
<dbReference type="PANTHER" id="PTHR19229">
    <property type="entry name" value="ATP-BINDING CASSETTE TRANSPORTER SUBFAMILY A ABCA"/>
    <property type="match status" value="1"/>
</dbReference>
<evidence type="ECO:0000256" key="1">
    <source>
        <dbReference type="ARBA" id="ARBA00022448"/>
    </source>
</evidence>
<dbReference type="GO" id="GO:0016020">
    <property type="term" value="C:membrane"/>
    <property type="evidence" value="ECO:0007669"/>
    <property type="project" value="InterPro"/>
</dbReference>
<dbReference type="Gene3D" id="3.40.50.300">
    <property type="entry name" value="P-loop containing nucleotide triphosphate hydrolases"/>
    <property type="match status" value="1"/>
</dbReference>
<feature type="compositionally biased region" description="Basic and acidic residues" evidence="3">
    <location>
        <begin position="295"/>
        <end position="310"/>
    </location>
</feature>
<dbReference type="SUPFAM" id="SSF52540">
    <property type="entry name" value="P-loop containing nucleoside triphosphate hydrolases"/>
    <property type="match status" value="1"/>
</dbReference>
<dbReference type="Pfam" id="PF13304">
    <property type="entry name" value="AAA_21"/>
    <property type="match status" value="1"/>
</dbReference>